<feature type="region of interest" description="Disordered" evidence="1">
    <location>
        <begin position="180"/>
        <end position="226"/>
    </location>
</feature>
<feature type="region of interest" description="Disordered" evidence="1">
    <location>
        <begin position="1"/>
        <end position="48"/>
    </location>
</feature>
<accession>A0AAQ3K200</accession>
<gene>
    <name evidence="2" type="ORF">Cni_G09166</name>
</gene>
<feature type="compositionally biased region" description="Polar residues" evidence="1">
    <location>
        <begin position="21"/>
        <end position="34"/>
    </location>
</feature>
<keyword evidence="2" id="KW-0649">Protein kinase inhibitor</keyword>
<keyword evidence="3" id="KW-1185">Reference proteome</keyword>
<dbReference type="GO" id="GO:0004860">
    <property type="term" value="F:protein kinase inhibitor activity"/>
    <property type="evidence" value="ECO:0007669"/>
    <property type="project" value="UniProtKB-KW"/>
</dbReference>
<sequence>MDGIQKLQIRGREKKEEKESSATNSPSHDFSFTVSLSSPPNPSLPCDKIKPSSTFDLAPADDIFLHGHLLPFHRLSQYPTVLPPRPSNFSVDETLNQLPHIHGDRSLKQYPQEKKMRDKTSKSIISSFFGLGKTRKESDLDDREKKSKKRFKDMSRFWRKYGSAVERLFFFRGGEKEIKRGNNNERRRPCSFSGNHSSNHKLERDGLRKKGRSSAPGSMGASPTNSGLLSAAAGMAFSSSDESTMEELQSAIQAAIAHCKNSIAMEKEKCK</sequence>
<name>A0AAQ3K200_9LILI</name>
<reference evidence="2 3" key="1">
    <citation type="submission" date="2023-10" db="EMBL/GenBank/DDBJ databases">
        <title>Chromosome-scale genome assembly provides insights into flower coloration mechanisms of Canna indica.</title>
        <authorList>
            <person name="Li C."/>
        </authorList>
    </citation>
    <scope>NUCLEOTIDE SEQUENCE [LARGE SCALE GENOMIC DNA]</scope>
    <source>
        <tissue evidence="2">Flower</tissue>
    </source>
</reference>
<dbReference type="EMBL" id="CP136892">
    <property type="protein sequence ID" value="WOL00453.1"/>
    <property type="molecule type" value="Genomic_DNA"/>
</dbReference>
<proteinExistence type="predicted"/>
<evidence type="ECO:0000313" key="2">
    <source>
        <dbReference type="EMBL" id="WOL00453.1"/>
    </source>
</evidence>
<evidence type="ECO:0000313" key="3">
    <source>
        <dbReference type="Proteomes" id="UP001327560"/>
    </source>
</evidence>
<organism evidence="2 3">
    <name type="scientific">Canna indica</name>
    <name type="common">Indian-shot</name>
    <dbReference type="NCBI Taxonomy" id="4628"/>
    <lineage>
        <taxon>Eukaryota</taxon>
        <taxon>Viridiplantae</taxon>
        <taxon>Streptophyta</taxon>
        <taxon>Embryophyta</taxon>
        <taxon>Tracheophyta</taxon>
        <taxon>Spermatophyta</taxon>
        <taxon>Magnoliopsida</taxon>
        <taxon>Liliopsida</taxon>
        <taxon>Zingiberales</taxon>
        <taxon>Cannaceae</taxon>
        <taxon>Canna</taxon>
    </lineage>
</organism>
<dbReference type="AlphaFoldDB" id="A0AAQ3K200"/>
<feature type="compositionally biased region" description="Basic and acidic residues" evidence="1">
    <location>
        <begin position="10"/>
        <end position="20"/>
    </location>
</feature>
<protein>
    <submittedName>
        <fullName evidence="2">BRI1 kinase inhibitor 1-like</fullName>
    </submittedName>
</protein>
<dbReference type="PANTHER" id="PTHR33312:SF19">
    <property type="entry name" value="BRI1 KINASE INHIBITOR 1"/>
    <property type="match status" value="1"/>
</dbReference>
<dbReference type="InterPro" id="IPR039620">
    <property type="entry name" value="BKI1/MAKR1/3/4"/>
</dbReference>
<dbReference type="Proteomes" id="UP001327560">
    <property type="component" value="Chromosome 3"/>
</dbReference>
<dbReference type="PANTHER" id="PTHR33312">
    <property type="entry name" value="MEMBRANE-ASSOCIATED KINASE REGULATOR 4-RELATED"/>
    <property type="match status" value="1"/>
</dbReference>
<dbReference type="GO" id="GO:0005886">
    <property type="term" value="C:plasma membrane"/>
    <property type="evidence" value="ECO:0007669"/>
    <property type="project" value="InterPro"/>
</dbReference>
<evidence type="ECO:0000256" key="1">
    <source>
        <dbReference type="SAM" id="MobiDB-lite"/>
    </source>
</evidence>